<keyword evidence="7 8" id="KW-0119">Carbohydrate metabolism</keyword>
<dbReference type="Pfam" id="PF01263">
    <property type="entry name" value="Aldose_epim"/>
    <property type="match status" value="1"/>
</dbReference>
<evidence type="ECO:0000313" key="12">
    <source>
        <dbReference type="EMBL" id="MBA2875987.1"/>
    </source>
</evidence>
<dbReference type="AlphaFoldDB" id="A0A7V9Z8G3"/>
<dbReference type="NCBIfam" id="NF008277">
    <property type="entry name" value="PRK11055.1"/>
    <property type="match status" value="1"/>
</dbReference>
<dbReference type="GO" id="GO:0005737">
    <property type="term" value="C:cytoplasm"/>
    <property type="evidence" value="ECO:0007669"/>
    <property type="project" value="TreeGrafter"/>
</dbReference>
<dbReference type="CDD" id="cd09019">
    <property type="entry name" value="galactose_mutarotase_like"/>
    <property type="match status" value="1"/>
</dbReference>
<evidence type="ECO:0000313" key="13">
    <source>
        <dbReference type="Proteomes" id="UP000523087"/>
    </source>
</evidence>
<dbReference type="PIRSF" id="PIRSF005096">
    <property type="entry name" value="GALM"/>
    <property type="match status" value="1"/>
</dbReference>
<evidence type="ECO:0000256" key="8">
    <source>
        <dbReference type="PIRNR" id="PIRNR005096"/>
    </source>
</evidence>
<evidence type="ECO:0000256" key="4">
    <source>
        <dbReference type="ARBA" id="ARBA00013185"/>
    </source>
</evidence>
<dbReference type="EC" id="5.1.3.3" evidence="4 8"/>
<keyword evidence="6 8" id="KW-0413">Isomerase</keyword>
<dbReference type="PROSITE" id="PS00545">
    <property type="entry name" value="ALDOSE_1_EPIMERASE"/>
    <property type="match status" value="1"/>
</dbReference>
<dbReference type="PANTHER" id="PTHR10091:SF0">
    <property type="entry name" value="GALACTOSE MUTAROTASE"/>
    <property type="match status" value="1"/>
</dbReference>
<organism evidence="12 13">
    <name type="scientific">Thermaerobacillus caldiproteolyticus</name>
    <dbReference type="NCBI Taxonomy" id="247480"/>
    <lineage>
        <taxon>Bacteria</taxon>
        <taxon>Bacillati</taxon>
        <taxon>Bacillota</taxon>
        <taxon>Bacilli</taxon>
        <taxon>Bacillales</taxon>
        <taxon>Anoxybacillaceae</taxon>
        <taxon>Thermaerobacillus</taxon>
    </lineage>
</organism>
<dbReference type="InterPro" id="IPR008183">
    <property type="entry name" value="Aldose_1/G6P_1-epimerase"/>
</dbReference>
<evidence type="ECO:0000256" key="9">
    <source>
        <dbReference type="PIRSR" id="PIRSR005096-1"/>
    </source>
</evidence>
<feature type="binding site" evidence="10">
    <location>
        <position position="252"/>
    </location>
    <ligand>
        <name>beta-D-galactose</name>
        <dbReference type="ChEBI" id="CHEBI:27667"/>
    </ligand>
</feature>
<dbReference type="InterPro" id="IPR047215">
    <property type="entry name" value="Galactose_mutarotase-like"/>
</dbReference>
<dbReference type="EMBL" id="JACDUT010000008">
    <property type="protein sequence ID" value="MBA2875987.1"/>
    <property type="molecule type" value="Genomic_DNA"/>
</dbReference>
<dbReference type="Gene3D" id="2.70.98.10">
    <property type="match status" value="1"/>
</dbReference>
<dbReference type="GO" id="GO:0004034">
    <property type="term" value="F:aldose 1-epimerase activity"/>
    <property type="evidence" value="ECO:0007669"/>
    <property type="project" value="UniProtKB-EC"/>
</dbReference>
<dbReference type="InterPro" id="IPR018052">
    <property type="entry name" value="Ald1_epimerase_CS"/>
</dbReference>
<evidence type="ECO:0000256" key="3">
    <source>
        <dbReference type="ARBA" id="ARBA00006206"/>
    </source>
</evidence>
<feature type="active site" description="Proton donor" evidence="9">
    <location>
        <position position="179"/>
    </location>
</feature>
<reference evidence="12 13" key="1">
    <citation type="submission" date="2020-07" db="EMBL/GenBank/DDBJ databases">
        <title>Genomic Encyclopedia of Type Strains, Phase IV (KMG-IV): sequencing the most valuable type-strain genomes for metagenomic binning, comparative biology and taxonomic classification.</title>
        <authorList>
            <person name="Goeker M."/>
        </authorList>
    </citation>
    <scope>NUCLEOTIDE SEQUENCE [LARGE SCALE GENOMIC DNA]</scope>
    <source>
        <strain evidence="12 13">DSM 15730</strain>
    </source>
</reference>
<dbReference type="InterPro" id="IPR011013">
    <property type="entry name" value="Gal_mutarotase_sf_dom"/>
</dbReference>
<keyword evidence="13" id="KW-1185">Reference proteome</keyword>
<evidence type="ECO:0000256" key="2">
    <source>
        <dbReference type="ARBA" id="ARBA00005028"/>
    </source>
</evidence>
<dbReference type="UniPathway" id="UPA00242"/>
<dbReference type="InterPro" id="IPR014718">
    <property type="entry name" value="GH-type_carb-bd"/>
</dbReference>
<dbReference type="SUPFAM" id="SSF74650">
    <property type="entry name" value="Galactose mutarotase-like"/>
    <property type="match status" value="1"/>
</dbReference>
<comment type="similarity">
    <text evidence="3 8">Belongs to the aldose epimerase family.</text>
</comment>
<comment type="pathway">
    <text evidence="2 8">Carbohydrate metabolism; hexose metabolism.</text>
</comment>
<accession>A0A7V9Z8G3</accession>
<feature type="binding site" evidence="11">
    <location>
        <begin position="179"/>
        <end position="181"/>
    </location>
    <ligand>
        <name>beta-D-galactose</name>
        <dbReference type="ChEBI" id="CHEBI:27667"/>
    </ligand>
</feature>
<name>A0A7V9Z8G3_9BACL</name>
<evidence type="ECO:0000256" key="1">
    <source>
        <dbReference type="ARBA" id="ARBA00001614"/>
    </source>
</evidence>
<gene>
    <name evidence="12" type="ORF">HNR31_002781</name>
</gene>
<evidence type="ECO:0000256" key="11">
    <source>
        <dbReference type="PIRSR" id="PIRSR005096-3"/>
    </source>
</evidence>
<dbReference type="Proteomes" id="UP000523087">
    <property type="component" value="Unassembled WGS sequence"/>
</dbReference>
<comment type="caution">
    <text evidence="12">The sequence shown here is derived from an EMBL/GenBank/DDBJ whole genome shotgun (WGS) entry which is preliminary data.</text>
</comment>
<evidence type="ECO:0000256" key="7">
    <source>
        <dbReference type="ARBA" id="ARBA00023277"/>
    </source>
</evidence>
<protein>
    <recommendedName>
        <fullName evidence="5 8">Aldose 1-epimerase</fullName>
        <ecNumber evidence="4 8">5.1.3.3</ecNumber>
    </recommendedName>
</protein>
<evidence type="ECO:0000256" key="10">
    <source>
        <dbReference type="PIRSR" id="PIRSR005096-2"/>
    </source>
</evidence>
<dbReference type="InterPro" id="IPR015443">
    <property type="entry name" value="Aldose_1-epimerase"/>
</dbReference>
<evidence type="ECO:0000256" key="5">
    <source>
        <dbReference type="ARBA" id="ARBA00014165"/>
    </source>
</evidence>
<dbReference type="RefSeq" id="WP_181556737.1">
    <property type="nucleotide sequence ID" value="NZ_JACDUT010000008.1"/>
</dbReference>
<dbReference type="GO" id="GO:0006006">
    <property type="term" value="P:glucose metabolic process"/>
    <property type="evidence" value="ECO:0007669"/>
    <property type="project" value="TreeGrafter"/>
</dbReference>
<dbReference type="PANTHER" id="PTHR10091">
    <property type="entry name" value="ALDOSE-1-EPIMERASE"/>
    <property type="match status" value="1"/>
</dbReference>
<comment type="catalytic activity">
    <reaction evidence="1 8">
        <text>alpha-D-glucose = beta-D-glucose</text>
        <dbReference type="Rhea" id="RHEA:10264"/>
        <dbReference type="ChEBI" id="CHEBI:15903"/>
        <dbReference type="ChEBI" id="CHEBI:17925"/>
        <dbReference type="EC" id="5.1.3.3"/>
    </reaction>
</comment>
<sequence length="356" mass="40431">MKVMQEKFGKIDSQLVTAFTIINDNGIEITCLNYGCIITKIIAPDNKGNYENIVLGFDCLDDYLKYSPYFGAVVGRVAGRIKDACFELDGKTYLLYKNENNNHLHGGFKGFSNVVWEAAVIETENEIGIQFLYVSPDGEEGYPGNVHIRVTYTLNNENELCISYYAKSDQNTLLNVTNHTYFNLSGNLKRDVLNHFLKIKSDRFLELDKEFIPTGSILDVTNTPFDFRDGRTIKEGVISGHPQIELVGQGYDHPFLLNVHHDNEIILWDPENGRTLTVETDEVGVVVYTGNQLKDDYEIRGVPSRKYLGICLETQGLPDAIHHPHFPSYILEKDKEYSSVTKYKFGIIKNDEHVLP</sequence>
<dbReference type="GO" id="GO:0030246">
    <property type="term" value="F:carbohydrate binding"/>
    <property type="evidence" value="ECO:0007669"/>
    <property type="project" value="InterPro"/>
</dbReference>
<feature type="active site" description="Proton acceptor" evidence="9">
    <location>
        <position position="313"/>
    </location>
</feature>
<proteinExistence type="inferred from homology"/>
<evidence type="ECO:0000256" key="6">
    <source>
        <dbReference type="ARBA" id="ARBA00023235"/>
    </source>
</evidence>
<dbReference type="GO" id="GO:0033499">
    <property type="term" value="P:galactose catabolic process via UDP-galactose, Leloir pathway"/>
    <property type="evidence" value="ECO:0007669"/>
    <property type="project" value="TreeGrafter"/>
</dbReference>